<protein>
    <submittedName>
        <fullName evidence="1">Uncharacterized protein</fullName>
    </submittedName>
</protein>
<dbReference type="EMBL" id="PTJD01000032">
    <property type="protein sequence ID" value="PPK89807.1"/>
    <property type="molecule type" value="Genomic_DNA"/>
</dbReference>
<keyword evidence="2" id="KW-1185">Reference proteome</keyword>
<proteinExistence type="predicted"/>
<organism evidence="1 2">
    <name type="scientific">Kineococcus xinjiangensis</name>
    <dbReference type="NCBI Taxonomy" id="512762"/>
    <lineage>
        <taxon>Bacteria</taxon>
        <taxon>Bacillati</taxon>
        <taxon>Actinomycetota</taxon>
        <taxon>Actinomycetes</taxon>
        <taxon>Kineosporiales</taxon>
        <taxon>Kineosporiaceae</taxon>
        <taxon>Kineococcus</taxon>
    </lineage>
</organism>
<dbReference type="AlphaFoldDB" id="A0A2S6IBT1"/>
<evidence type="ECO:0000313" key="2">
    <source>
        <dbReference type="Proteomes" id="UP000239485"/>
    </source>
</evidence>
<dbReference type="Proteomes" id="UP000239485">
    <property type="component" value="Unassembled WGS sequence"/>
</dbReference>
<dbReference type="RefSeq" id="WP_158257366.1">
    <property type="nucleotide sequence ID" value="NZ_PTJD01000032.1"/>
</dbReference>
<reference evidence="1 2" key="1">
    <citation type="submission" date="2018-02" db="EMBL/GenBank/DDBJ databases">
        <title>Genomic Encyclopedia of Archaeal and Bacterial Type Strains, Phase II (KMG-II): from individual species to whole genera.</title>
        <authorList>
            <person name="Goeker M."/>
        </authorList>
    </citation>
    <scope>NUCLEOTIDE SEQUENCE [LARGE SCALE GENOMIC DNA]</scope>
    <source>
        <strain evidence="1 2">DSM 22857</strain>
    </source>
</reference>
<name>A0A2S6IBT1_9ACTN</name>
<gene>
    <name evidence="1" type="ORF">CLV92_1323</name>
</gene>
<accession>A0A2S6IBT1</accession>
<sequence length="49" mass="5271">MACPYCSARGNVQELDRAERVNEAIVTADEDCLAVRVSLPPANELTAHA</sequence>
<evidence type="ECO:0000313" key="1">
    <source>
        <dbReference type="EMBL" id="PPK89807.1"/>
    </source>
</evidence>
<comment type="caution">
    <text evidence="1">The sequence shown here is derived from an EMBL/GenBank/DDBJ whole genome shotgun (WGS) entry which is preliminary data.</text>
</comment>